<gene>
    <name evidence="1" type="ORF">JZX89_25745</name>
</gene>
<protein>
    <submittedName>
        <fullName evidence="1">Uncharacterized protein</fullName>
    </submittedName>
</protein>
<name>A0ABS3EQ67_9HYPH</name>
<sequence>MGPLHDRGQEPRVHERRDLVKAYFPTEKEGKAAGDVASKRYGLISVLLVPLDPRIPVAQLRWIVGNMHVGTSDEELTADISPVRKAGR</sequence>
<reference evidence="1 2" key="1">
    <citation type="submission" date="2021-03" db="EMBL/GenBank/DDBJ databases">
        <title>Whole genome sequence of Agrobacterium sp. strain Rnr.</title>
        <authorList>
            <person name="Mafakheri H."/>
            <person name="Taghavi S.M."/>
            <person name="Nemanja K."/>
            <person name="Osdaghi E."/>
        </authorList>
    </citation>
    <scope>NUCLEOTIDE SEQUENCE [LARGE SCALE GENOMIC DNA]</scope>
    <source>
        <strain evidence="1 2">Rnr</strain>
    </source>
</reference>
<organism evidence="1 2">
    <name type="scientific">Agrobacterium burrii</name>
    <dbReference type="NCBI Taxonomy" id="2815339"/>
    <lineage>
        <taxon>Bacteria</taxon>
        <taxon>Pseudomonadati</taxon>
        <taxon>Pseudomonadota</taxon>
        <taxon>Alphaproteobacteria</taxon>
        <taxon>Hyphomicrobiales</taxon>
        <taxon>Rhizobiaceae</taxon>
        <taxon>Rhizobium/Agrobacterium group</taxon>
        <taxon>Agrobacterium</taxon>
        <taxon>Agrobacterium tumefaciens complex</taxon>
    </lineage>
</organism>
<accession>A0ABS3EQ67</accession>
<proteinExistence type="predicted"/>
<keyword evidence="2" id="KW-1185">Reference proteome</keyword>
<dbReference type="RefSeq" id="WP_207135764.1">
    <property type="nucleotide sequence ID" value="NZ_JAFLNA010000018.1"/>
</dbReference>
<evidence type="ECO:0000313" key="2">
    <source>
        <dbReference type="Proteomes" id="UP000664699"/>
    </source>
</evidence>
<comment type="caution">
    <text evidence="1">The sequence shown here is derived from an EMBL/GenBank/DDBJ whole genome shotgun (WGS) entry which is preliminary data.</text>
</comment>
<dbReference type="Proteomes" id="UP000664699">
    <property type="component" value="Unassembled WGS sequence"/>
</dbReference>
<dbReference type="EMBL" id="JAFLNA010000018">
    <property type="protein sequence ID" value="MBO0134145.1"/>
    <property type="molecule type" value="Genomic_DNA"/>
</dbReference>
<evidence type="ECO:0000313" key="1">
    <source>
        <dbReference type="EMBL" id="MBO0134145.1"/>
    </source>
</evidence>